<organism evidence="1 2">
    <name type="scientific">Eumeta variegata</name>
    <name type="common">Bagworm moth</name>
    <name type="synonym">Eumeta japonica</name>
    <dbReference type="NCBI Taxonomy" id="151549"/>
    <lineage>
        <taxon>Eukaryota</taxon>
        <taxon>Metazoa</taxon>
        <taxon>Ecdysozoa</taxon>
        <taxon>Arthropoda</taxon>
        <taxon>Hexapoda</taxon>
        <taxon>Insecta</taxon>
        <taxon>Pterygota</taxon>
        <taxon>Neoptera</taxon>
        <taxon>Endopterygota</taxon>
        <taxon>Lepidoptera</taxon>
        <taxon>Glossata</taxon>
        <taxon>Ditrysia</taxon>
        <taxon>Tineoidea</taxon>
        <taxon>Psychidae</taxon>
        <taxon>Oiketicinae</taxon>
        <taxon>Eumeta</taxon>
    </lineage>
</organism>
<name>A0A4C1ZMF4_EUMVA</name>
<proteinExistence type="predicted"/>
<sequence>MSLKLGRVRHTCPTPRARKRDTDAGAPEFHQALLKQIAEATNVPSIITSIKATVVVRAAHTCPRRCARADKAVIGVERRGAAVLHRKNRATLPASAEHHGAPLRQPFANRLQLFIEIDIKPSVLVWCG</sequence>
<evidence type="ECO:0000313" key="2">
    <source>
        <dbReference type="Proteomes" id="UP000299102"/>
    </source>
</evidence>
<reference evidence="1 2" key="1">
    <citation type="journal article" date="2019" name="Commun. Biol.">
        <title>The bagworm genome reveals a unique fibroin gene that provides high tensile strength.</title>
        <authorList>
            <person name="Kono N."/>
            <person name="Nakamura H."/>
            <person name="Ohtoshi R."/>
            <person name="Tomita M."/>
            <person name="Numata K."/>
            <person name="Arakawa K."/>
        </authorList>
    </citation>
    <scope>NUCLEOTIDE SEQUENCE [LARGE SCALE GENOMIC DNA]</scope>
</reference>
<dbReference type="EMBL" id="BGZK01001886">
    <property type="protein sequence ID" value="GBP87797.1"/>
    <property type="molecule type" value="Genomic_DNA"/>
</dbReference>
<comment type="caution">
    <text evidence="1">The sequence shown here is derived from an EMBL/GenBank/DDBJ whole genome shotgun (WGS) entry which is preliminary data.</text>
</comment>
<accession>A0A4C1ZMF4</accession>
<dbReference type="AlphaFoldDB" id="A0A4C1ZMF4"/>
<dbReference type="Proteomes" id="UP000299102">
    <property type="component" value="Unassembled WGS sequence"/>
</dbReference>
<keyword evidence="2" id="KW-1185">Reference proteome</keyword>
<protein>
    <submittedName>
        <fullName evidence="1">Uncharacterized protein</fullName>
    </submittedName>
</protein>
<gene>
    <name evidence="1" type="ORF">EVAR_65860_1</name>
</gene>
<evidence type="ECO:0000313" key="1">
    <source>
        <dbReference type="EMBL" id="GBP87797.1"/>
    </source>
</evidence>